<evidence type="ECO:0000313" key="2">
    <source>
        <dbReference type="EMBL" id="CAH2080577.1"/>
    </source>
</evidence>
<organism evidence="2 3">
    <name type="scientific">Thlaspi arvense</name>
    <name type="common">Field penny-cress</name>
    <dbReference type="NCBI Taxonomy" id="13288"/>
    <lineage>
        <taxon>Eukaryota</taxon>
        <taxon>Viridiplantae</taxon>
        <taxon>Streptophyta</taxon>
        <taxon>Embryophyta</taxon>
        <taxon>Tracheophyta</taxon>
        <taxon>Spermatophyta</taxon>
        <taxon>Magnoliopsida</taxon>
        <taxon>eudicotyledons</taxon>
        <taxon>Gunneridae</taxon>
        <taxon>Pentapetalae</taxon>
        <taxon>rosids</taxon>
        <taxon>malvids</taxon>
        <taxon>Brassicales</taxon>
        <taxon>Brassicaceae</taxon>
        <taxon>Thlaspideae</taxon>
        <taxon>Thlaspi</taxon>
    </lineage>
</organism>
<gene>
    <name evidence="2" type="ORF">TAV2_LOCUS26280</name>
</gene>
<keyword evidence="1" id="KW-1133">Transmembrane helix</keyword>
<protein>
    <recommendedName>
        <fullName evidence="4">WAT1-related protein</fullName>
    </recommendedName>
</protein>
<comment type="caution">
    <text evidence="2">The sequence shown here is derived from an EMBL/GenBank/DDBJ whole genome shotgun (WGS) entry which is preliminary data.</text>
</comment>
<proteinExistence type="predicted"/>
<evidence type="ECO:0008006" key="4">
    <source>
        <dbReference type="Google" id="ProtNLM"/>
    </source>
</evidence>
<accession>A0AAU9TCB0</accession>
<dbReference type="EMBL" id="CAJVSB020000926">
    <property type="protein sequence ID" value="CAH2080577.1"/>
    <property type="molecule type" value="Genomic_DNA"/>
</dbReference>
<dbReference type="Proteomes" id="UP000836841">
    <property type="component" value="Unassembled WGS sequence"/>
</dbReference>
<feature type="transmembrane region" description="Helical" evidence="1">
    <location>
        <begin position="12"/>
        <end position="32"/>
    </location>
</feature>
<evidence type="ECO:0000256" key="1">
    <source>
        <dbReference type="SAM" id="Phobius"/>
    </source>
</evidence>
<keyword evidence="3" id="KW-1185">Reference proteome</keyword>
<feature type="transmembrane region" description="Helical" evidence="1">
    <location>
        <begin position="44"/>
        <end position="61"/>
    </location>
</feature>
<reference evidence="2 3" key="1">
    <citation type="submission" date="2022-03" db="EMBL/GenBank/DDBJ databases">
        <authorList>
            <person name="Nunn A."/>
            <person name="Chopra R."/>
            <person name="Nunn A."/>
            <person name="Contreras Garrido A."/>
        </authorList>
    </citation>
    <scope>NUCLEOTIDE SEQUENCE [LARGE SCALE GENOMIC DNA]</scope>
</reference>
<name>A0AAU9TCB0_THLAR</name>
<evidence type="ECO:0000313" key="3">
    <source>
        <dbReference type="Proteomes" id="UP000836841"/>
    </source>
</evidence>
<keyword evidence="1" id="KW-0812">Transmembrane</keyword>
<keyword evidence="1" id="KW-0472">Membrane</keyword>
<dbReference type="AlphaFoldDB" id="A0AAU9TCB0"/>
<sequence>MSMALYNKVEPYFAVIFFQLGYAELSIIVKFALDQGVSPYTFNVYRNVIAAIVFAPFAIIFEKYASVYFLFFSLVTNVRNLWYLCLTYRNVKPQMTVSMFSKIMFLGLLE</sequence>